<organism evidence="1 2">
    <name type="scientific">Trifolium pratense</name>
    <name type="common">Red clover</name>
    <dbReference type="NCBI Taxonomy" id="57577"/>
    <lineage>
        <taxon>Eukaryota</taxon>
        <taxon>Viridiplantae</taxon>
        <taxon>Streptophyta</taxon>
        <taxon>Embryophyta</taxon>
        <taxon>Tracheophyta</taxon>
        <taxon>Spermatophyta</taxon>
        <taxon>Magnoliopsida</taxon>
        <taxon>eudicotyledons</taxon>
        <taxon>Gunneridae</taxon>
        <taxon>Pentapetalae</taxon>
        <taxon>rosids</taxon>
        <taxon>fabids</taxon>
        <taxon>Fabales</taxon>
        <taxon>Fabaceae</taxon>
        <taxon>Papilionoideae</taxon>
        <taxon>50 kb inversion clade</taxon>
        <taxon>NPAAA clade</taxon>
        <taxon>Hologalegina</taxon>
        <taxon>IRL clade</taxon>
        <taxon>Trifolieae</taxon>
        <taxon>Trifolium</taxon>
    </lineage>
</organism>
<gene>
    <name evidence="1" type="ORF">MILVUS5_LOCUS16700</name>
</gene>
<protein>
    <submittedName>
        <fullName evidence="1">Uncharacterized protein</fullName>
    </submittedName>
</protein>
<accession>A0ACB0JWX4</accession>
<keyword evidence="2" id="KW-1185">Reference proteome</keyword>
<name>A0ACB0JWX4_TRIPR</name>
<evidence type="ECO:0000313" key="2">
    <source>
        <dbReference type="Proteomes" id="UP001177021"/>
    </source>
</evidence>
<reference evidence="1" key="1">
    <citation type="submission" date="2023-10" db="EMBL/GenBank/DDBJ databases">
        <authorList>
            <person name="Rodriguez Cubillos JULIANA M."/>
            <person name="De Vega J."/>
        </authorList>
    </citation>
    <scope>NUCLEOTIDE SEQUENCE</scope>
</reference>
<sequence length="207" mass="24005">MPARLPMEEFQKWTDDFNLVHLPTNSAEFTWENGRGGLRHTERRLDKNQIQTEGPSEELLHDENLSHVEFETALNRQKKIWKEKANLNWHLEGDRNTKYFHRIVKIKSSTKMITSLQDGEQVLIDQRQISQHVVSFYKKLFCSNNTLQEPWLADEVIPKLITEDINALMTMLPSHQEIKAAVFALNKDSAPGPDGFGAFFFNITGRL</sequence>
<dbReference type="EMBL" id="CASHSV030000109">
    <property type="protein sequence ID" value="CAJ2648329.1"/>
    <property type="molecule type" value="Genomic_DNA"/>
</dbReference>
<evidence type="ECO:0000313" key="1">
    <source>
        <dbReference type="EMBL" id="CAJ2648329.1"/>
    </source>
</evidence>
<dbReference type="Proteomes" id="UP001177021">
    <property type="component" value="Unassembled WGS sequence"/>
</dbReference>
<comment type="caution">
    <text evidence="1">The sequence shown here is derived from an EMBL/GenBank/DDBJ whole genome shotgun (WGS) entry which is preliminary data.</text>
</comment>
<proteinExistence type="predicted"/>